<protein>
    <recommendedName>
        <fullName evidence="4">Glycerophosphoryl diester phosphodiesterase membrane domain-containing protein</fullName>
    </recommendedName>
</protein>
<comment type="caution">
    <text evidence="2">The sequence shown here is derived from an EMBL/GenBank/DDBJ whole genome shotgun (WGS) entry which is preliminary data.</text>
</comment>
<feature type="transmembrane region" description="Helical" evidence="1">
    <location>
        <begin position="76"/>
        <end position="101"/>
    </location>
</feature>
<feature type="transmembrane region" description="Helical" evidence="1">
    <location>
        <begin position="148"/>
        <end position="169"/>
    </location>
</feature>
<dbReference type="Proteomes" id="UP001598130">
    <property type="component" value="Unassembled WGS sequence"/>
</dbReference>
<evidence type="ECO:0000313" key="3">
    <source>
        <dbReference type="Proteomes" id="UP001598130"/>
    </source>
</evidence>
<sequence>MTKFSPSESALEGFRITRERPGTILAWSLVYFLGIMVIAMIMVMALGPDFIKFVQNGGLESGDAGAYGSVLRQHQFAFLAIIVISIFLLSVLMGGIYRLALRPSEKGIAHLRLGADELRLTVVNLALFSVGVLFLVLAFGAASLGGPFGVVVSLGLAGAMIWAGVRLLLATPMTFAEHRIAIFDSWRLTKGHFWSLFGMTILAIIFYIMVWLLFSIISYATVAIAGGNAAIANPSNLAPLAIVAFIATLMVQLLLPILQVVMIYSPLAEAYRELTGAPRG</sequence>
<reference evidence="2 3" key="1">
    <citation type="submission" date="2022-09" db="EMBL/GenBank/DDBJ databases">
        <title>New species of Phenylobacterium.</title>
        <authorList>
            <person name="Mieszkin S."/>
        </authorList>
    </citation>
    <scope>NUCLEOTIDE SEQUENCE [LARGE SCALE GENOMIC DNA]</scope>
    <source>
        <strain evidence="2 3">HK31-G</strain>
    </source>
</reference>
<feature type="transmembrane region" description="Helical" evidence="1">
    <location>
        <begin position="240"/>
        <end position="264"/>
    </location>
</feature>
<feature type="transmembrane region" description="Helical" evidence="1">
    <location>
        <begin position="193"/>
        <end position="220"/>
    </location>
</feature>
<keyword evidence="1" id="KW-1133">Transmembrane helix</keyword>
<accession>A0ABW6CT86</accession>
<evidence type="ECO:0000256" key="1">
    <source>
        <dbReference type="SAM" id="Phobius"/>
    </source>
</evidence>
<keyword evidence="1" id="KW-0472">Membrane</keyword>
<organism evidence="2 3">
    <name type="scientific">Phenylobacterium ferrooxidans</name>
    <dbReference type="NCBI Taxonomy" id="2982689"/>
    <lineage>
        <taxon>Bacteria</taxon>
        <taxon>Pseudomonadati</taxon>
        <taxon>Pseudomonadota</taxon>
        <taxon>Alphaproteobacteria</taxon>
        <taxon>Caulobacterales</taxon>
        <taxon>Caulobacteraceae</taxon>
        <taxon>Phenylobacterium</taxon>
    </lineage>
</organism>
<keyword evidence="1" id="KW-0812">Transmembrane</keyword>
<gene>
    <name evidence="2" type="ORF">OCL97_20060</name>
</gene>
<evidence type="ECO:0008006" key="4">
    <source>
        <dbReference type="Google" id="ProtNLM"/>
    </source>
</evidence>
<proteinExistence type="predicted"/>
<feature type="transmembrane region" description="Helical" evidence="1">
    <location>
        <begin position="122"/>
        <end position="142"/>
    </location>
</feature>
<feature type="transmembrane region" description="Helical" evidence="1">
    <location>
        <begin position="24"/>
        <end position="46"/>
    </location>
</feature>
<keyword evidence="3" id="KW-1185">Reference proteome</keyword>
<dbReference type="EMBL" id="JAOTJD010000051">
    <property type="protein sequence ID" value="MFD3266245.1"/>
    <property type="molecule type" value="Genomic_DNA"/>
</dbReference>
<evidence type="ECO:0000313" key="2">
    <source>
        <dbReference type="EMBL" id="MFD3266245.1"/>
    </source>
</evidence>
<name>A0ABW6CT86_9CAUL</name>
<dbReference type="RefSeq" id="WP_377371517.1">
    <property type="nucleotide sequence ID" value="NZ_JAOTJD010000051.1"/>
</dbReference>